<dbReference type="EMBL" id="REFV01000003">
    <property type="protein sequence ID" value="RMB62940.1"/>
    <property type="molecule type" value="Genomic_DNA"/>
</dbReference>
<evidence type="ECO:0000256" key="1">
    <source>
        <dbReference type="SAM" id="MobiDB-lite"/>
    </source>
</evidence>
<dbReference type="OrthoDB" id="1524821at2"/>
<accession>A0A3M0GDZ0</accession>
<organism evidence="2 3">
    <name type="scientific">Dokdonia sinensis</name>
    <dbReference type="NCBI Taxonomy" id="2479847"/>
    <lineage>
        <taxon>Bacteria</taxon>
        <taxon>Pseudomonadati</taxon>
        <taxon>Bacteroidota</taxon>
        <taxon>Flavobacteriia</taxon>
        <taxon>Flavobacteriales</taxon>
        <taxon>Flavobacteriaceae</taxon>
        <taxon>Dokdonia</taxon>
    </lineage>
</organism>
<dbReference type="Proteomes" id="UP000281985">
    <property type="component" value="Unassembled WGS sequence"/>
</dbReference>
<dbReference type="RefSeq" id="WP_121916574.1">
    <property type="nucleotide sequence ID" value="NZ_REFV01000003.1"/>
</dbReference>
<sequence>MKDLKLFTIQYVGLKEGEHRFDYKIDRAFFEHFDYEDFNDIDVNVVLTFVKKSTLMELDFKATGVVNLDCDVTNEPYDEPIDASYELVVKFGQERNDDFEDILILPYGEYEINVGHYIYELLVLSLPNKRVHPGVADGTLKSEILDKLEAMSIPSQKEEEPIDKTETDPRWDSLKKLLTDK</sequence>
<protein>
    <submittedName>
        <fullName evidence="2">DUF177 domain-containing protein</fullName>
    </submittedName>
</protein>
<dbReference type="InterPro" id="IPR003772">
    <property type="entry name" value="YceD"/>
</dbReference>
<dbReference type="AlphaFoldDB" id="A0A3M0GDZ0"/>
<evidence type="ECO:0000313" key="2">
    <source>
        <dbReference type="EMBL" id="RMB62940.1"/>
    </source>
</evidence>
<dbReference type="Pfam" id="PF02620">
    <property type="entry name" value="YceD"/>
    <property type="match status" value="1"/>
</dbReference>
<evidence type="ECO:0000313" key="3">
    <source>
        <dbReference type="Proteomes" id="UP000281985"/>
    </source>
</evidence>
<proteinExistence type="predicted"/>
<keyword evidence="3" id="KW-1185">Reference proteome</keyword>
<reference evidence="2 3" key="1">
    <citation type="submission" date="2018-10" db="EMBL/GenBank/DDBJ databases">
        <title>Dokdonia luteus sp. nov., isolated from sea water.</title>
        <authorList>
            <person name="Zhou L.Y."/>
            <person name="Du Z.J."/>
        </authorList>
    </citation>
    <scope>NUCLEOTIDE SEQUENCE [LARGE SCALE GENOMIC DNA]</scope>
    <source>
        <strain evidence="2 3">SH27</strain>
    </source>
</reference>
<comment type="caution">
    <text evidence="2">The sequence shown here is derived from an EMBL/GenBank/DDBJ whole genome shotgun (WGS) entry which is preliminary data.</text>
</comment>
<feature type="compositionally biased region" description="Basic and acidic residues" evidence="1">
    <location>
        <begin position="156"/>
        <end position="181"/>
    </location>
</feature>
<name>A0A3M0GDZ0_9FLAO</name>
<gene>
    <name evidence="2" type="ORF">EAX61_05035</name>
</gene>
<feature type="region of interest" description="Disordered" evidence="1">
    <location>
        <begin position="151"/>
        <end position="181"/>
    </location>
</feature>